<dbReference type="AlphaFoldDB" id="A0A7H1MZQ8"/>
<protein>
    <recommendedName>
        <fullName evidence="4">Sulfotransferase</fullName>
    </recommendedName>
</protein>
<keyword evidence="3" id="KW-1185">Reference proteome</keyword>
<name>A0A7H1MZQ8_9PROT</name>
<dbReference type="InterPro" id="IPR027417">
    <property type="entry name" value="P-loop_NTPase"/>
</dbReference>
<sequence>MSDLEAEATQHNRMRSRQQQPVRRATVAAFDVSSSITRNINKRVQIMTAETSRPKVILLAGFPNSGTTIASYILGQHPNIFATGELYGFPARQLKPLKVCSCGALAVACPFWTDVAAALMPLADASAAVRAQAVYASVCRHSGRPFIVDVA</sequence>
<dbReference type="EMBL" id="CP053923">
    <property type="protein sequence ID" value="QNT68944.1"/>
    <property type="molecule type" value="Genomic_DNA"/>
</dbReference>
<dbReference type="KEGG" id="dvn:HQ394_05715"/>
<dbReference type="SUPFAM" id="SSF52540">
    <property type="entry name" value="P-loop containing nucleoside triphosphate hydrolases"/>
    <property type="match status" value="1"/>
</dbReference>
<evidence type="ECO:0000313" key="2">
    <source>
        <dbReference type="EMBL" id="QNT68944.1"/>
    </source>
</evidence>
<proteinExistence type="predicted"/>
<dbReference type="Proteomes" id="UP000516369">
    <property type="component" value="Chromosome"/>
</dbReference>
<dbReference type="Gene3D" id="3.40.50.300">
    <property type="entry name" value="P-loop containing nucleotide triphosphate hydrolases"/>
    <property type="match status" value="1"/>
</dbReference>
<evidence type="ECO:0000313" key="3">
    <source>
        <dbReference type="Proteomes" id="UP000516369"/>
    </source>
</evidence>
<evidence type="ECO:0000256" key="1">
    <source>
        <dbReference type="SAM" id="MobiDB-lite"/>
    </source>
</evidence>
<evidence type="ECO:0008006" key="4">
    <source>
        <dbReference type="Google" id="ProtNLM"/>
    </source>
</evidence>
<organism evidence="2 3">
    <name type="scientific">Defluviicoccus vanus</name>
    <dbReference type="NCBI Taxonomy" id="111831"/>
    <lineage>
        <taxon>Bacteria</taxon>
        <taxon>Pseudomonadati</taxon>
        <taxon>Pseudomonadota</taxon>
        <taxon>Alphaproteobacteria</taxon>
        <taxon>Rhodospirillales</taxon>
        <taxon>Rhodospirillaceae</taxon>
        <taxon>Defluviicoccus</taxon>
    </lineage>
</organism>
<accession>A0A7H1MZQ8</accession>
<reference evidence="2 3" key="1">
    <citation type="submission" date="2020-05" db="EMBL/GenBank/DDBJ databases">
        <title>Complete closed genome sequence of Defluviicoccus vanus.</title>
        <authorList>
            <person name="Bessarab I."/>
            <person name="Arumugam K."/>
            <person name="Maszenan A.M."/>
            <person name="Seviour R.J."/>
            <person name="Williams R.B."/>
        </authorList>
    </citation>
    <scope>NUCLEOTIDE SEQUENCE [LARGE SCALE GENOMIC DNA]</scope>
    <source>
        <strain evidence="2 3">Ben 114</strain>
    </source>
</reference>
<dbReference type="RefSeq" id="WP_190262454.1">
    <property type="nucleotide sequence ID" value="NZ_CP053923.1"/>
</dbReference>
<gene>
    <name evidence="2" type="ORF">HQ394_05715</name>
</gene>
<feature type="region of interest" description="Disordered" evidence="1">
    <location>
        <begin position="1"/>
        <end position="22"/>
    </location>
</feature>